<dbReference type="CDD" id="cd08916">
    <property type="entry name" value="TrHb3_P"/>
    <property type="match status" value="1"/>
</dbReference>
<keyword evidence="3" id="KW-1185">Reference proteome</keyword>
<comment type="caution">
    <text evidence="2">The sequence shown here is derived from an EMBL/GenBank/DDBJ whole genome shotgun (WGS) entry which is preliminary data.</text>
</comment>
<accession>A0A1C1YQB6</accession>
<evidence type="ECO:0000313" key="3">
    <source>
        <dbReference type="Proteomes" id="UP000094795"/>
    </source>
</evidence>
<dbReference type="OrthoDB" id="25954at2"/>
<protein>
    <recommendedName>
        <fullName evidence="4">Globin</fullName>
    </recommendedName>
</protein>
<evidence type="ECO:0000256" key="1">
    <source>
        <dbReference type="SAM" id="MobiDB-lite"/>
    </source>
</evidence>
<proteinExistence type="predicted"/>
<reference evidence="2 3" key="1">
    <citation type="submission" date="2015-12" db="EMBL/GenBank/DDBJ databases">
        <authorList>
            <person name="Shamseldin A."/>
            <person name="Moawad H."/>
            <person name="Abd El-Rahim W.M."/>
            <person name="Sadowsky M.J."/>
        </authorList>
    </citation>
    <scope>NUCLEOTIDE SEQUENCE [LARGE SCALE GENOMIC DNA]</scope>
    <source>
        <strain evidence="2 3">JC234</strain>
    </source>
</reference>
<evidence type="ECO:0000313" key="2">
    <source>
        <dbReference type="EMBL" id="OCW55712.1"/>
    </source>
</evidence>
<dbReference type="InterPro" id="IPR009050">
    <property type="entry name" value="Globin-like_sf"/>
</dbReference>
<dbReference type="Gene3D" id="1.10.490.10">
    <property type="entry name" value="Globins"/>
    <property type="match status" value="1"/>
</dbReference>
<dbReference type="EMBL" id="LQZT01000049">
    <property type="protein sequence ID" value="OCW55712.1"/>
    <property type="molecule type" value="Genomic_DNA"/>
</dbReference>
<sequence length="154" mass="17533">MTDSPRSPRPAPIVIQARPAPPRKPAVDISDDEIARLVEQFYSDIRLHPRLGPLFEARLAGKWDMHLDKMKRFWRSVLRHTGEYSGQPVASHNALPDMEEGDLKLWLDQFVITTGRLFPPETADPITTIARRIARSLWLARFGTPMSAPPDWSV</sequence>
<dbReference type="GO" id="GO:0019825">
    <property type="term" value="F:oxygen binding"/>
    <property type="evidence" value="ECO:0007669"/>
    <property type="project" value="InterPro"/>
</dbReference>
<organism evidence="2 3">
    <name type="scientific">Hoeflea olei</name>
    <dbReference type="NCBI Taxonomy" id="1480615"/>
    <lineage>
        <taxon>Bacteria</taxon>
        <taxon>Pseudomonadati</taxon>
        <taxon>Pseudomonadota</taxon>
        <taxon>Alphaproteobacteria</taxon>
        <taxon>Hyphomicrobiales</taxon>
        <taxon>Rhizobiaceae</taxon>
        <taxon>Hoeflea</taxon>
    </lineage>
</organism>
<dbReference type="AlphaFoldDB" id="A0A1C1YQB6"/>
<dbReference type="SUPFAM" id="SSF46458">
    <property type="entry name" value="Globin-like"/>
    <property type="match status" value="1"/>
</dbReference>
<name>A0A1C1YQB6_9HYPH</name>
<evidence type="ECO:0008006" key="4">
    <source>
        <dbReference type="Google" id="ProtNLM"/>
    </source>
</evidence>
<dbReference type="Proteomes" id="UP000094795">
    <property type="component" value="Unassembled WGS sequence"/>
</dbReference>
<feature type="region of interest" description="Disordered" evidence="1">
    <location>
        <begin position="1"/>
        <end position="26"/>
    </location>
</feature>
<dbReference type="GO" id="GO:0020037">
    <property type="term" value="F:heme binding"/>
    <property type="evidence" value="ECO:0007669"/>
    <property type="project" value="InterPro"/>
</dbReference>
<dbReference type="STRING" id="1480615.AWJ14_14595"/>
<dbReference type="RefSeq" id="WP_083220391.1">
    <property type="nucleotide sequence ID" value="NZ_LQZT01000049.1"/>
</dbReference>
<dbReference type="InterPro" id="IPR012292">
    <property type="entry name" value="Globin/Proto"/>
</dbReference>
<gene>
    <name evidence="2" type="ORF">AWJ14_14595</name>
</gene>